<keyword evidence="6 9" id="KW-0418">Kinase</keyword>
<evidence type="ECO:0000256" key="8">
    <source>
        <dbReference type="ARBA" id="ARBA00030128"/>
    </source>
</evidence>
<dbReference type="InterPro" id="IPR008145">
    <property type="entry name" value="GK/Ca_channel_bsu"/>
</dbReference>
<dbReference type="InterPro" id="IPR017665">
    <property type="entry name" value="Guanylate_kinase"/>
</dbReference>
<dbReference type="InterPro" id="IPR008144">
    <property type="entry name" value="Guanylate_kin-like_dom"/>
</dbReference>
<keyword evidence="4 9" id="KW-0808">Transferase</keyword>
<dbReference type="EC" id="2.7.4.8" evidence="2 9"/>
<feature type="domain" description="Guanylate kinase-like" evidence="10">
    <location>
        <begin position="9"/>
        <end position="187"/>
    </location>
</feature>
<gene>
    <name evidence="9 11" type="primary">gmk</name>
    <name evidence="11" type="ORF">G3M78_10280</name>
</gene>
<dbReference type="GO" id="GO:0005524">
    <property type="term" value="F:ATP binding"/>
    <property type="evidence" value="ECO:0007669"/>
    <property type="project" value="UniProtKB-UniRule"/>
</dbReference>
<dbReference type="FunFam" id="3.30.63.10:FF:000002">
    <property type="entry name" value="Guanylate kinase 1"/>
    <property type="match status" value="1"/>
</dbReference>
<evidence type="ECO:0000256" key="6">
    <source>
        <dbReference type="ARBA" id="ARBA00022777"/>
    </source>
</evidence>
<dbReference type="Proteomes" id="UP000594464">
    <property type="component" value="Chromosome"/>
</dbReference>
<comment type="catalytic activity">
    <reaction evidence="9">
        <text>GMP + ATP = GDP + ADP</text>
        <dbReference type="Rhea" id="RHEA:20780"/>
        <dbReference type="ChEBI" id="CHEBI:30616"/>
        <dbReference type="ChEBI" id="CHEBI:58115"/>
        <dbReference type="ChEBI" id="CHEBI:58189"/>
        <dbReference type="ChEBI" id="CHEBI:456216"/>
        <dbReference type="EC" id="2.7.4.8"/>
    </reaction>
</comment>
<dbReference type="SUPFAM" id="SSF52540">
    <property type="entry name" value="P-loop containing nucleoside triphosphate hydrolases"/>
    <property type="match status" value="1"/>
</dbReference>
<evidence type="ECO:0000256" key="2">
    <source>
        <dbReference type="ARBA" id="ARBA00012961"/>
    </source>
</evidence>
<evidence type="ECO:0000256" key="7">
    <source>
        <dbReference type="ARBA" id="ARBA00022840"/>
    </source>
</evidence>
<accession>A0A7T0C3C2</accession>
<evidence type="ECO:0000256" key="9">
    <source>
        <dbReference type="HAMAP-Rule" id="MF_00328"/>
    </source>
</evidence>
<dbReference type="SMART" id="SM00072">
    <property type="entry name" value="GuKc"/>
    <property type="match status" value="1"/>
</dbReference>
<name>A0A7T0C3C2_9BACT</name>
<proteinExistence type="inferred from homology"/>
<feature type="binding site" evidence="9">
    <location>
        <begin position="16"/>
        <end position="23"/>
    </location>
    <ligand>
        <name>ATP</name>
        <dbReference type="ChEBI" id="CHEBI:30616"/>
    </ligand>
</feature>
<evidence type="ECO:0000259" key="10">
    <source>
        <dbReference type="PROSITE" id="PS50052"/>
    </source>
</evidence>
<comment type="function">
    <text evidence="9">Essential for recycling GMP and indirectly, cGMP.</text>
</comment>
<comment type="similarity">
    <text evidence="1 9">Belongs to the guanylate kinase family.</text>
</comment>
<protein>
    <recommendedName>
        <fullName evidence="3 9">Guanylate kinase</fullName>
        <ecNumber evidence="2 9">2.7.4.8</ecNumber>
    </recommendedName>
    <alternativeName>
        <fullName evidence="8 9">GMP kinase</fullName>
    </alternativeName>
</protein>
<dbReference type="PROSITE" id="PS50052">
    <property type="entry name" value="GUANYLATE_KINASE_2"/>
    <property type="match status" value="1"/>
</dbReference>
<evidence type="ECO:0000256" key="3">
    <source>
        <dbReference type="ARBA" id="ARBA00016296"/>
    </source>
</evidence>
<sequence length="213" mass="24067">MTINGAKKGIPFIISAPSGTGKTSTCKLLRAKLPELKFAVSHTTRAKRNGEEEGLDYYFISEETFKQKISNGDFLEWAQVHNNFYGTAIDAIEKTIAKGDDVLLELDIQGVESLRDMNFSGVFIFILPPSLEELQRRLETRGTESPEKIKGRIETGKNEICQYKLYDYVITNHNVEDTAQNIMSIIKTEKLRAAHYVPTAQDLQTLLHSNRII</sequence>
<dbReference type="HAMAP" id="MF_00328">
    <property type="entry name" value="Guanylate_kinase"/>
    <property type="match status" value="1"/>
</dbReference>
<evidence type="ECO:0000313" key="11">
    <source>
        <dbReference type="EMBL" id="QPJ65756.1"/>
    </source>
</evidence>
<evidence type="ECO:0000256" key="5">
    <source>
        <dbReference type="ARBA" id="ARBA00022741"/>
    </source>
</evidence>
<dbReference type="Gene3D" id="3.40.50.300">
    <property type="entry name" value="P-loop containing nucleotide triphosphate hydrolases"/>
    <property type="match status" value="1"/>
</dbReference>
<dbReference type="EMBL" id="CP048620">
    <property type="protein sequence ID" value="QPJ65756.1"/>
    <property type="molecule type" value="Genomic_DNA"/>
</dbReference>
<organism evidence="11 12">
    <name type="scientific">Candidatus Nitrohelix vancouverensis</name>
    <dbReference type="NCBI Taxonomy" id="2705534"/>
    <lineage>
        <taxon>Bacteria</taxon>
        <taxon>Pseudomonadati</taxon>
        <taxon>Nitrospinota/Tectimicrobiota group</taxon>
        <taxon>Nitrospinota</taxon>
        <taxon>Nitrospinia</taxon>
        <taxon>Nitrospinales</taxon>
        <taxon>Nitrospinaceae</taxon>
        <taxon>Candidatus Nitrohelix</taxon>
    </lineage>
</organism>
<dbReference type="CDD" id="cd00071">
    <property type="entry name" value="GMPK"/>
    <property type="match status" value="1"/>
</dbReference>
<dbReference type="PROSITE" id="PS00856">
    <property type="entry name" value="GUANYLATE_KINASE_1"/>
    <property type="match status" value="1"/>
</dbReference>
<keyword evidence="5 9" id="KW-0547">Nucleotide-binding</keyword>
<dbReference type="KEGG" id="nva:G3M78_10280"/>
<reference evidence="12" key="1">
    <citation type="submission" date="2020-02" db="EMBL/GenBank/DDBJ databases">
        <title>Genomic and physiological characterization of two novel Nitrospinaceae genera.</title>
        <authorList>
            <person name="Mueller A.J."/>
            <person name="Jung M.-Y."/>
            <person name="Strachan C.R."/>
            <person name="Herbold C.W."/>
            <person name="Kirkegaard R.H."/>
            <person name="Daims H."/>
        </authorList>
    </citation>
    <scope>NUCLEOTIDE SEQUENCE [LARGE SCALE GENOMIC DNA]</scope>
</reference>
<keyword evidence="9" id="KW-0963">Cytoplasm</keyword>
<dbReference type="Gene3D" id="3.30.63.10">
    <property type="entry name" value="Guanylate Kinase phosphate binding domain"/>
    <property type="match status" value="1"/>
</dbReference>
<evidence type="ECO:0000313" key="12">
    <source>
        <dbReference type="Proteomes" id="UP000594464"/>
    </source>
</evidence>
<dbReference type="PANTHER" id="PTHR23117">
    <property type="entry name" value="GUANYLATE KINASE-RELATED"/>
    <property type="match status" value="1"/>
</dbReference>
<evidence type="ECO:0000256" key="4">
    <source>
        <dbReference type="ARBA" id="ARBA00022679"/>
    </source>
</evidence>
<dbReference type="GO" id="GO:0004385">
    <property type="term" value="F:GMP kinase activity"/>
    <property type="evidence" value="ECO:0007669"/>
    <property type="project" value="UniProtKB-UniRule"/>
</dbReference>
<dbReference type="NCBIfam" id="TIGR03263">
    <property type="entry name" value="guanyl_kin"/>
    <property type="match status" value="1"/>
</dbReference>
<dbReference type="AlphaFoldDB" id="A0A7T0C3C2"/>
<dbReference type="InterPro" id="IPR027417">
    <property type="entry name" value="P-loop_NTPase"/>
</dbReference>
<dbReference type="Pfam" id="PF00625">
    <property type="entry name" value="Guanylate_kin"/>
    <property type="match status" value="1"/>
</dbReference>
<comment type="subcellular location">
    <subcellularLocation>
        <location evidence="9">Cytoplasm</location>
    </subcellularLocation>
</comment>
<dbReference type="GO" id="GO:0005829">
    <property type="term" value="C:cytosol"/>
    <property type="evidence" value="ECO:0007669"/>
    <property type="project" value="TreeGrafter"/>
</dbReference>
<dbReference type="PANTHER" id="PTHR23117:SF13">
    <property type="entry name" value="GUANYLATE KINASE"/>
    <property type="match status" value="1"/>
</dbReference>
<dbReference type="InterPro" id="IPR020590">
    <property type="entry name" value="Guanylate_kinase_CS"/>
</dbReference>
<evidence type="ECO:0000256" key="1">
    <source>
        <dbReference type="ARBA" id="ARBA00005790"/>
    </source>
</evidence>
<keyword evidence="7 9" id="KW-0067">ATP-binding</keyword>